<dbReference type="EMBL" id="AONQ01000004">
    <property type="protein sequence ID" value="EME71480.1"/>
    <property type="molecule type" value="Genomic_DNA"/>
</dbReference>
<protein>
    <submittedName>
        <fullName evidence="2">Uncharacterized protein</fullName>
    </submittedName>
</protein>
<feature type="region of interest" description="Disordered" evidence="1">
    <location>
        <begin position="1"/>
        <end position="20"/>
    </location>
</feature>
<evidence type="ECO:0000256" key="1">
    <source>
        <dbReference type="SAM" id="MobiDB-lite"/>
    </source>
</evidence>
<feature type="compositionally biased region" description="Low complexity" evidence="1">
    <location>
        <begin position="7"/>
        <end position="20"/>
    </location>
</feature>
<accession>M2ZAP8</accession>
<proteinExistence type="predicted"/>
<organism evidence="2 3">
    <name type="scientific">Paramagnetospirillum caucaseum</name>
    <dbReference type="NCBI Taxonomy" id="1244869"/>
    <lineage>
        <taxon>Bacteria</taxon>
        <taxon>Pseudomonadati</taxon>
        <taxon>Pseudomonadota</taxon>
        <taxon>Alphaproteobacteria</taxon>
        <taxon>Rhodospirillales</taxon>
        <taxon>Magnetospirillaceae</taxon>
        <taxon>Paramagnetospirillum</taxon>
    </lineage>
</organism>
<comment type="caution">
    <text evidence="2">The sequence shown here is derived from an EMBL/GenBank/DDBJ whole genome shotgun (WGS) entry which is preliminary data.</text>
</comment>
<sequence length="82" mass="9032">MLTGNMTAPTQTSTQNAASSSIVVSAKDRAHVDPGELVIDILTPLLRQAVEDAKKVEDIDWLGTATKFALQYSLKYAERQRR</sequence>
<reference evidence="2 3" key="1">
    <citation type="journal article" date="2014" name="Genome Announc.">
        <title>Draft Genome Sequence of Magnetospirillum sp. Strain SO-1, a Freshwater Magnetotactic Bacterium Isolated from the Ol'khovka River, Russia.</title>
        <authorList>
            <person name="Grouzdev D.S."/>
            <person name="Dziuba M.V."/>
            <person name="Sukhacheva M.S."/>
            <person name="Mardanov A.V."/>
            <person name="Beletskiy A.V."/>
            <person name="Kuznetsov B.B."/>
            <person name="Skryabin K.G."/>
        </authorList>
    </citation>
    <scope>NUCLEOTIDE SEQUENCE [LARGE SCALE GENOMIC DNA]</scope>
    <source>
        <strain evidence="2 3">SO-1</strain>
    </source>
</reference>
<dbReference type="Proteomes" id="UP000011744">
    <property type="component" value="Unassembled WGS sequence"/>
</dbReference>
<name>M2ZAP8_9PROT</name>
<gene>
    <name evidence="2" type="ORF">H261_02426</name>
</gene>
<evidence type="ECO:0000313" key="2">
    <source>
        <dbReference type="EMBL" id="EME71480.1"/>
    </source>
</evidence>
<dbReference type="AlphaFoldDB" id="M2ZAP8"/>
<keyword evidence="3" id="KW-1185">Reference proteome</keyword>
<evidence type="ECO:0000313" key="3">
    <source>
        <dbReference type="Proteomes" id="UP000011744"/>
    </source>
</evidence>